<protein>
    <submittedName>
        <fullName evidence="2">Rod shape-determining protein MreD</fullName>
    </submittedName>
</protein>
<keyword evidence="1" id="KW-0812">Transmembrane</keyword>
<feature type="transmembrane region" description="Helical" evidence="1">
    <location>
        <begin position="86"/>
        <end position="107"/>
    </location>
</feature>
<dbReference type="EMBL" id="JAAGBB010000004">
    <property type="protein sequence ID" value="MBR0663716.1"/>
    <property type="molecule type" value="Genomic_DNA"/>
</dbReference>
<organism evidence="2 3">
    <name type="scientific">Plastoroseomonas hellenica</name>
    <dbReference type="NCBI Taxonomy" id="2687306"/>
    <lineage>
        <taxon>Bacteria</taxon>
        <taxon>Pseudomonadati</taxon>
        <taxon>Pseudomonadota</taxon>
        <taxon>Alphaproteobacteria</taxon>
        <taxon>Acetobacterales</taxon>
        <taxon>Acetobacteraceae</taxon>
        <taxon>Plastoroseomonas</taxon>
    </lineage>
</organism>
<dbReference type="Proteomes" id="UP001196870">
    <property type="component" value="Unassembled WGS sequence"/>
</dbReference>
<comment type="caution">
    <text evidence="2">The sequence shown here is derived from an EMBL/GenBank/DDBJ whole genome shotgun (WGS) entry which is preliminary data.</text>
</comment>
<dbReference type="RefSeq" id="WP_211851300.1">
    <property type="nucleotide sequence ID" value="NZ_JAAGBB010000004.1"/>
</dbReference>
<evidence type="ECO:0000256" key="1">
    <source>
        <dbReference type="SAM" id="Phobius"/>
    </source>
</evidence>
<accession>A0ABS5ETV0</accession>
<reference evidence="3" key="1">
    <citation type="journal article" date="2021" name="Syst. Appl. Microbiol.">
        <title>Roseomonas hellenica sp. nov., isolated from roots of wild-growing Alkanna tinctoria.</title>
        <authorList>
            <person name="Rat A."/>
            <person name="Naranjo H.D."/>
            <person name="Lebbe L."/>
            <person name="Cnockaert M."/>
            <person name="Krigas N."/>
            <person name="Grigoriadou K."/>
            <person name="Maloupa E."/>
            <person name="Willems A."/>
        </authorList>
    </citation>
    <scope>NUCLEOTIDE SEQUENCE [LARGE SCALE GENOMIC DNA]</scope>
    <source>
        <strain evidence="3">LMG 31523</strain>
    </source>
</reference>
<feature type="transmembrane region" description="Helical" evidence="1">
    <location>
        <begin position="37"/>
        <end position="66"/>
    </location>
</feature>
<feature type="transmembrane region" description="Helical" evidence="1">
    <location>
        <begin position="119"/>
        <end position="140"/>
    </location>
</feature>
<keyword evidence="1" id="KW-0472">Membrane</keyword>
<gene>
    <name evidence="2" type="ORF">GXW71_05030</name>
</gene>
<proteinExistence type="predicted"/>
<evidence type="ECO:0000313" key="2">
    <source>
        <dbReference type="EMBL" id="MBR0663716.1"/>
    </source>
</evidence>
<keyword evidence="3" id="KW-1185">Reference proteome</keyword>
<feature type="transmembrane region" description="Helical" evidence="1">
    <location>
        <begin position="152"/>
        <end position="170"/>
    </location>
</feature>
<keyword evidence="1" id="KW-1133">Transmembrane helix</keyword>
<evidence type="ECO:0000313" key="3">
    <source>
        <dbReference type="Proteomes" id="UP001196870"/>
    </source>
</evidence>
<name>A0ABS5ETV0_9PROT</name>
<sequence length="185" mass="19679">MARPPLRPSPGRPEPAQGLLRRLDGIARAALPPVTTAILLVLAAAPLGLPALVPAVVLPAVFFWSVFRPVSMTPPAVFALGLLQDLLTYAPIGIGILTLLVVHGLAFRWRRGLAAWSFLAVWLVFCAFAAGAAGLGWLLYAVLSLQLPPPMPALHLALLSAGLYPTLAFLMTRAHQAMQRAELDS</sequence>